<keyword evidence="2" id="KW-0274">FAD</keyword>
<dbReference type="InterPro" id="IPR002938">
    <property type="entry name" value="FAD-bd"/>
</dbReference>
<evidence type="ECO:0000313" key="6">
    <source>
        <dbReference type="Proteomes" id="UP001174934"/>
    </source>
</evidence>
<dbReference type="Pfam" id="PF01494">
    <property type="entry name" value="FAD_binding_3"/>
    <property type="match status" value="1"/>
</dbReference>
<dbReference type="SUPFAM" id="SSF51905">
    <property type="entry name" value="FAD/NAD(P)-binding domain"/>
    <property type="match status" value="1"/>
</dbReference>
<feature type="domain" description="FAD-binding" evidence="4">
    <location>
        <begin position="114"/>
        <end position="164"/>
    </location>
</feature>
<keyword evidence="6" id="KW-1185">Reference proteome</keyword>
<accession>A0AA39XNL7</accession>
<dbReference type="AlphaFoldDB" id="A0AA39XNL7"/>
<evidence type="ECO:0000313" key="5">
    <source>
        <dbReference type="EMBL" id="KAK0637352.1"/>
    </source>
</evidence>
<organism evidence="5 6">
    <name type="scientific">Bombardia bombarda</name>
    <dbReference type="NCBI Taxonomy" id="252184"/>
    <lineage>
        <taxon>Eukaryota</taxon>
        <taxon>Fungi</taxon>
        <taxon>Dikarya</taxon>
        <taxon>Ascomycota</taxon>
        <taxon>Pezizomycotina</taxon>
        <taxon>Sordariomycetes</taxon>
        <taxon>Sordariomycetidae</taxon>
        <taxon>Sordariales</taxon>
        <taxon>Lasiosphaeriaceae</taxon>
        <taxon>Bombardia</taxon>
    </lineage>
</organism>
<keyword evidence="1" id="KW-0285">Flavoprotein</keyword>
<evidence type="ECO:0000256" key="1">
    <source>
        <dbReference type="ARBA" id="ARBA00022630"/>
    </source>
</evidence>
<dbReference type="PANTHER" id="PTHR43476">
    <property type="entry name" value="3-(3-HYDROXY-PHENYL)PROPIONATE/3-HYDROXYCINNAMIC ACID HYDROXYLASE"/>
    <property type="match status" value="1"/>
</dbReference>
<dbReference type="GO" id="GO:0071949">
    <property type="term" value="F:FAD binding"/>
    <property type="evidence" value="ECO:0007669"/>
    <property type="project" value="InterPro"/>
</dbReference>
<dbReference type="EMBL" id="JAULSR010000001">
    <property type="protein sequence ID" value="KAK0637352.1"/>
    <property type="molecule type" value="Genomic_DNA"/>
</dbReference>
<protein>
    <recommendedName>
        <fullName evidence="4">FAD-binding domain-containing protein</fullName>
    </recommendedName>
</protein>
<sequence length="413" mass="46138">MNFDIRVDWAEQAVSNNELDDSQQQHTIVEYKTFDGTLKSTRTSWLIGADGKTGVVRKEFLEPVGIKQNLFTPWLSIATSSLSKFPPSLLPPAQTSSQKTTPLPKTISFPRDCVTLLRCRPFNFATKVVNRWYHNSTLLIGNAAHVFPPFGGQGIACGIRDAMLSSPAFPPLSKEKRERSLAGWAQERTHAWRGAMLATKLNGSIVNQKGWLRGVIFCAAVGSLWRFGWVAKYRANRAFRDKLAFTEESCPDGFFLEGKGGGRKMSQVWVRREGERPVLSDAAVLGNLAYLSLIVFVRKGGEWFDFEGERRKIAEVVKVADLLGGMLTLEDVTFYNLAGGDGEKGLEVETETETQTYTPYTTEELAEEGITPINGYHHGAMEKRYPATTRFMLVRPDFLVHSVGPMAISCWRI</sequence>
<keyword evidence="3" id="KW-0560">Oxidoreductase</keyword>
<dbReference type="InterPro" id="IPR036188">
    <property type="entry name" value="FAD/NAD-bd_sf"/>
</dbReference>
<comment type="caution">
    <text evidence="5">The sequence shown here is derived from an EMBL/GenBank/DDBJ whole genome shotgun (WGS) entry which is preliminary data.</text>
</comment>
<dbReference type="GO" id="GO:0016491">
    <property type="term" value="F:oxidoreductase activity"/>
    <property type="evidence" value="ECO:0007669"/>
    <property type="project" value="UniProtKB-KW"/>
</dbReference>
<evidence type="ECO:0000256" key="2">
    <source>
        <dbReference type="ARBA" id="ARBA00022827"/>
    </source>
</evidence>
<proteinExistence type="predicted"/>
<evidence type="ECO:0000259" key="4">
    <source>
        <dbReference type="Pfam" id="PF01494"/>
    </source>
</evidence>
<evidence type="ECO:0000256" key="3">
    <source>
        <dbReference type="ARBA" id="ARBA00023002"/>
    </source>
</evidence>
<name>A0AA39XNL7_9PEZI</name>
<dbReference type="Proteomes" id="UP001174934">
    <property type="component" value="Unassembled WGS sequence"/>
</dbReference>
<gene>
    <name evidence="5" type="ORF">B0T17DRAFT_651931</name>
</gene>
<dbReference type="Gene3D" id="3.50.50.60">
    <property type="entry name" value="FAD/NAD(P)-binding domain"/>
    <property type="match status" value="1"/>
</dbReference>
<dbReference type="InterPro" id="IPR050631">
    <property type="entry name" value="PheA/TfdB_FAD_monoxygenase"/>
</dbReference>
<dbReference type="PANTHER" id="PTHR43476:SF5">
    <property type="entry name" value="FAD-DEPENDENT MONOOXYGENASE"/>
    <property type="match status" value="1"/>
</dbReference>
<reference evidence="5" key="1">
    <citation type="submission" date="2023-06" db="EMBL/GenBank/DDBJ databases">
        <title>Genome-scale phylogeny and comparative genomics of the fungal order Sordariales.</title>
        <authorList>
            <consortium name="Lawrence Berkeley National Laboratory"/>
            <person name="Hensen N."/>
            <person name="Bonometti L."/>
            <person name="Westerberg I."/>
            <person name="Brannstrom I.O."/>
            <person name="Guillou S."/>
            <person name="Cros-Aarteil S."/>
            <person name="Calhoun S."/>
            <person name="Haridas S."/>
            <person name="Kuo A."/>
            <person name="Mondo S."/>
            <person name="Pangilinan J."/>
            <person name="Riley R."/>
            <person name="LaButti K."/>
            <person name="Andreopoulos B."/>
            <person name="Lipzen A."/>
            <person name="Chen C."/>
            <person name="Yanf M."/>
            <person name="Daum C."/>
            <person name="Ng V."/>
            <person name="Clum A."/>
            <person name="Steindorff A."/>
            <person name="Ohm R."/>
            <person name="Martin F."/>
            <person name="Silar P."/>
            <person name="Natvig D."/>
            <person name="Lalanne C."/>
            <person name="Gautier V."/>
            <person name="Ament-velasquez S.L."/>
            <person name="Kruys A."/>
            <person name="Hutchinson M.I."/>
            <person name="Powell A.J."/>
            <person name="Barry K."/>
            <person name="Miller A.N."/>
            <person name="Grigoriev I.V."/>
            <person name="Debuchy R."/>
            <person name="Gladieux P."/>
            <person name="Thoren M.H."/>
            <person name="Johannesson H."/>
        </authorList>
    </citation>
    <scope>NUCLEOTIDE SEQUENCE</scope>
    <source>
        <strain evidence="5">SMH3391-2</strain>
    </source>
</reference>